<feature type="transmembrane region" description="Helical" evidence="1">
    <location>
        <begin position="55"/>
        <end position="74"/>
    </location>
</feature>
<protein>
    <submittedName>
        <fullName evidence="2">Uncharacterized protein</fullName>
    </submittedName>
</protein>
<accession>R1G2Q8</accession>
<dbReference type="EMBL" id="APJZ01000004">
    <property type="protein sequence ID" value="EOD42361.1"/>
    <property type="molecule type" value="Genomic_DNA"/>
</dbReference>
<comment type="caution">
    <text evidence="2">The sequence shown here is derived from an EMBL/GenBank/DDBJ whole genome shotgun (WGS) entry which is preliminary data.</text>
</comment>
<keyword evidence="1" id="KW-0472">Membrane</keyword>
<sequence length="81" mass="9617">MTDYQILVNLNRRSLILQDKIRSDFVDIGFNDFNGNMLLNYWMKSDKCNVINTKVWIIVLIIALSFIKTMYFLYRDLDATS</sequence>
<keyword evidence="1" id="KW-1133">Transmembrane helix</keyword>
<keyword evidence="1" id="KW-0812">Transmembrane</keyword>
<proteinExistence type="predicted"/>
<evidence type="ECO:0000313" key="3">
    <source>
        <dbReference type="Proteomes" id="UP000053279"/>
    </source>
</evidence>
<evidence type="ECO:0000313" key="2">
    <source>
        <dbReference type="EMBL" id="EOD42361.1"/>
    </source>
</evidence>
<keyword evidence="3" id="KW-1185">Reference proteome</keyword>
<evidence type="ECO:0000256" key="1">
    <source>
        <dbReference type="SAM" id="Phobius"/>
    </source>
</evidence>
<organism evidence="2 3">
    <name type="scientific">Nanobsidianus stetteri</name>
    <dbReference type="NCBI Taxonomy" id="1294122"/>
    <lineage>
        <taxon>Archaea</taxon>
        <taxon>Nanobdellota</taxon>
        <taxon>Candidatus Nanoarchaeia</taxon>
        <taxon>Nanoarchaeales</taxon>
        <taxon>Nanopusillaceae</taxon>
        <taxon>Candidatus Nanobsidianus</taxon>
    </lineage>
</organism>
<name>R1G2Q8_NANST</name>
<dbReference type="AlphaFoldDB" id="R1G2Q8"/>
<gene>
    <name evidence="2" type="ORF">Nst1_521</name>
</gene>
<reference evidence="2 3" key="1">
    <citation type="submission" date="2013-02" db="EMBL/GenBank/DDBJ databases">
        <title>Insights into archaeal evolution and symbiosis from the genomes of a Nanoarchaeon and its crenarchaeal host from Yellowstone National Park.</title>
        <authorList>
            <person name="Podar M."/>
            <person name="Makarova K.S."/>
            <person name="Graham D.E."/>
            <person name="Wolf Y.I."/>
            <person name="Koonin E.V."/>
            <person name="Reysenbach A.-L."/>
        </authorList>
    </citation>
    <scope>NUCLEOTIDE SEQUENCE [LARGE SCALE GENOMIC DNA]</scope>
</reference>
<dbReference type="Proteomes" id="UP000053279">
    <property type="component" value="Unassembled WGS sequence"/>
</dbReference>